<evidence type="ECO:0008006" key="3">
    <source>
        <dbReference type="Google" id="ProtNLM"/>
    </source>
</evidence>
<evidence type="ECO:0000313" key="1">
    <source>
        <dbReference type="EMBL" id="REA64265.1"/>
    </source>
</evidence>
<reference evidence="1 2" key="1">
    <citation type="submission" date="2018-07" db="EMBL/GenBank/DDBJ databases">
        <title>Dyadobacter roseus sp. nov., isolated from rose rhizosphere soil.</title>
        <authorList>
            <person name="Chen L."/>
        </authorList>
    </citation>
    <scope>NUCLEOTIDE SEQUENCE [LARGE SCALE GENOMIC DNA]</scope>
    <source>
        <strain evidence="1 2">RS19</strain>
    </source>
</reference>
<dbReference type="InterPro" id="IPR002816">
    <property type="entry name" value="TraB/PrgY/GumN_fam"/>
</dbReference>
<dbReference type="Proteomes" id="UP000256373">
    <property type="component" value="Unassembled WGS sequence"/>
</dbReference>
<dbReference type="CDD" id="cd14789">
    <property type="entry name" value="Tiki"/>
    <property type="match status" value="1"/>
</dbReference>
<protein>
    <recommendedName>
        <fullName evidence="3">TraB/GumN family protein</fullName>
    </recommendedName>
</protein>
<accession>A0A3D8YHW3</accession>
<dbReference type="AlphaFoldDB" id="A0A3D8YHW3"/>
<sequence length="312" mass="35491">MHKRFFLILFWIFIVVLQSALGQNIQVAARDSELKTILWKITGLDCKQPSYLLGTMHLADAEWLLEYPEFQKVIDSTEFILTEAFTTQPEVMQPKRKDILKAIPLLSVQQYQTLDSFFVARVGEGIVGNRDAENMTVAEMGSAILTTLVSETTGANGLTKLMDLDLFHLYGKLGRQGDRLDRVAPTEFDSTNIAHAKNHLARSLNYIKNSDKADWNIYQMPDLDQTVAKFKKMDVDYQLDAPAMTVTVSDDFDFIPVETRNRNWMDKIIKCITTKPCLIAVGLGHLYYNTGVVSLLRQKGYQVEPVLFNNLR</sequence>
<evidence type="ECO:0000313" key="2">
    <source>
        <dbReference type="Proteomes" id="UP000256373"/>
    </source>
</evidence>
<dbReference type="OrthoDB" id="9798714at2"/>
<gene>
    <name evidence="1" type="ORF">DSL64_01550</name>
</gene>
<organism evidence="1 2">
    <name type="scientific">Dyadobacter luteus</name>
    <dbReference type="NCBI Taxonomy" id="2259619"/>
    <lineage>
        <taxon>Bacteria</taxon>
        <taxon>Pseudomonadati</taxon>
        <taxon>Bacteroidota</taxon>
        <taxon>Cytophagia</taxon>
        <taxon>Cytophagales</taxon>
        <taxon>Spirosomataceae</taxon>
        <taxon>Dyadobacter</taxon>
    </lineage>
</organism>
<dbReference type="EMBL" id="QNUL01000001">
    <property type="protein sequence ID" value="REA64265.1"/>
    <property type="molecule type" value="Genomic_DNA"/>
</dbReference>
<dbReference type="RefSeq" id="WP_115828872.1">
    <property type="nucleotide sequence ID" value="NZ_QNUL01000001.1"/>
</dbReference>
<comment type="caution">
    <text evidence="1">The sequence shown here is derived from an EMBL/GenBank/DDBJ whole genome shotgun (WGS) entry which is preliminary data.</text>
</comment>
<proteinExistence type="predicted"/>
<dbReference type="Pfam" id="PF01963">
    <property type="entry name" value="TraB_PrgY_gumN"/>
    <property type="match status" value="1"/>
</dbReference>
<name>A0A3D8YHW3_9BACT</name>
<keyword evidence="2" id="KW-1185">Reference proteome</keyword>